<accession>A0A2P6Q734</accession>
<keyword evidence="1" id="KW-0407">Ion channel</keyword>
<gene>
    <name evidence="3" type="ORF">RchiOBHm_Chr5g0019831</name>
</gene>
<evidence type="ECO:0000256" key="1">
    <source>
        <dbReference type="ARBA" id="ARBA00023303"/>
    </source>
</evidence>
<comment type="caution">
    <text evidence="3">The sequence shown here is derived from an EMBL/GenBank/DDBJ whole genome shotgun (WGS) entry which is preliminary data.</text>
</comment>
<name>A0A2P6Q734_ROSCH</name>
<evidence type="ECO:0000313" key="4">
    <source>
        <dbReference type="Proteomes" id="UP000238479"/>
    </source>
</evidence>
<dbReference type="Gramene" id="PRQ29996">
    <property type="protein sequence ID" value="PRQ29996"/>
    <property type="gene ID" value="RchiOBHm_Chr5g0019831"/>
</dbReference>
<dbReference type="Proteomes" id="UP000238479">
    <property type="component" value="Chromosome 5"/>
</dbReference>
<keyword evidence="1" id="KW-0813">Transport</keyword>
<dbReference type="PANTHER" id="PTHR45651">
    <property type="entry name" value="CYCLIC NUCLEOTIDE-GATED ION CHANNEL 15-RELATED-RELATED"/>
    <property type="match status" value="1"/>
</dbReference>
<keyword evidence="2" id="KW-0812">Transmembrane</keyword>
<feature type="transmembrane region" description="Helical" evidence="2">
    <location>
        <begin position="155"/>
        <end position="177"/>
    </location>
</feature>
<keyword evidence="2" id="KW-0472">Membrane</keyword>
<protein>
    <submittedName>
        <fullName evidence="3">Putative Ion transport domain-containing protein</fullName>
    </submittedName>
</protein>
<organism evidence="3 4">
    <name type="scientific">Rosa chinensis</name>
    <name type="common">China rose</name>
    <dbReference type="NCBI Taxonomy" id="74649"/>
    <lineage>
        <taxon>Eukaryota</taxon>
        <taxon>Viridiplantae</taxon>
        <taxon>Streptophyta</taxon>
        <taxon>Embryophyta</taxon>
        <taxon>Tracheophyta</taxon>
        <taxon>Spermatophyta</taxon>
        <taxon>Magnoliopsida</taxon>
        <taxon>eudicotyledons</taxon>
        <taxon>Gunneridae</taxon>
        <taxon>Pentapetalae</taxon>
        <taxon>rosids</taxon>
        <taxon>fabids</taxon>
        <taxon>Rosales</taxon>
        <taxon>Rosaceae</taxon>
        <taxon>Rosoideae</taxon>
        <taxon>Rosoideae incertae sedis</taxon>
        <taxon>Rosa</taxon>
    </lineage>
</organism>
<evidence type="ECO:0000256" key="2">
    <source>
        <dbReference type="SAM" id="Phobius"/>
    </source>
</evidence>
<dbReference type="SUPFAM" id="SSF81324">
    <property type="entry name" value="Voltage-gated potassium channels"/>
    <property type="match status" value="1"/>
</dbReference>
<dbReference type="GO" id="GO:0034220">
    <property type="term" value="P:monoatomic ion transmembrane transport"/>
    <property type="evidence" value="ECO:0007669"/>
    <property type="project" value="UniProtKB-KW"/>
</dbReference>
<keyword evidence="1" id="KW-0406">Ion transport</keyword>
<dbReference type="AlphaFoldDB" id="A0A2P6Q734"/>
<sequence>MTYIYIYIYITFKSTFFKVILVEKLKICCTSKYHKIVTALSAMKLSHVLGSLWYFVAIERETSCWHKACKKIAGCVITSTYNCGDSGSTRNITLLNQLCPINSPNSTLFDFGIFVDVLQSGNTESDKFATKLFYSLWWGLKNLSNFGTNLETSNYLWENCFAILICVIGLLLFLYLIGNVQVSNKIFN</sequence>
<keyword evidence="4" id="KW-1185">Reference proteome</keyword>
<dbReference type="STRING" id="74649.A0A2P6Q734"/>
<reference evidence="3 4" key="1">
    <citation type="journal article" date="2018" name="Nat. Genet.">
        <title>The Rosa genome provides new insights in the design of modern roses.</title>
        <authorList>
            <person name="Bendahmane M."/>
        </authorList>
    </citation>
    <scope>NUCLEOTIDE SEQUENCE [LARGE SCALE GENOMIC DNA]</scope>
    <source>
        <strain evidence="4">cv. Old Blush</strain>
    </source>
</reference>
<feature type="transmembrane region" description="Helical" evidence="2">
    <location>
        <begin position="6"/>
        <end position="25"/>
    </location>
</feature>
<dbReference type="GO" id="GO:0016020">
    <property type="term" value="C:membrane"/>
    <property type="evidence" value="ECO:0007669"/>
    <property type="project" value="UniProtKB-SubCell"/>
</dbReference>
<dbReference type="EMBL" id="PDCK01000043">
    <property type="protein sequence ID" value="PRQ29996.1"/>
    <property type="molecule type" value="Genomic_DNA"/>
</dbReference>
<evidence type="ECO:0000313" key="3">
    <source>
        <dbReference type="EMBL" id="PRQ29996.1"/>
    </source>
</evidence>
<proteinExistence type="predicted"/>
<dbReference type="PANTHER" id="PTHR45651:SF68">
    <property type="entry name" value="ION TRANSPORT DOMAIN-CONTAINING PROTEIN"/>
    <property type="match status" value="1"/>
</dbReference>
<keyword evidence="2" id="KW-1133">Transmembrane helix</keyword>
<feature type="transmembrane region" description="Helical" evidence="2">
    <location>
        <begin position="37"/>
        <end position="56"/>
    </location>
</feature>